<dbReference type="Proteomes" id="UP001163046">
    <property type="component" value="Unassembled WGS sequence"/>
</dbReference>
<dbReference type="InterPro" id="IPR037863">
    <property type="entry name" value="RHOGAP6/36"/>
</dbReference>
<evidence type="ECO:0000256" key="2">
    <source>
        <dbReference type="SAM" id="MobiDB-lite"/>
    </source>
</evidence>
<reference evidence="3" key="1">
    <citation type="submission" date="2023-01" db="EMBL/GenBank/DDBJ databases">
        <title>Genome assembly of the deep-sea coral Lophelia pertusa.</title>
        <authorList>
            <person name="Herrera S."/>
            <person name="Cordes E."/>
        </authorList>
    </citation>
    <scope>NUCLEOTIDE SEQUENCE</scope>
    <source>
        <strain evidence="3">USNM1676648</strain>
        <tissue evidence="3">Polyp</tissue>
    </source>
</reference>
<dbReference type="EMBL" id="MU827323">
    <property type="protein sequence ID" value="KAJ7356192.1"/>
    <property type="molecule type" value="Genomic_DNA"/>
</dbReference>
<evidence type="ECO:0000256" key="1">
    <source>
        <dbReference type="ARBA" id="ARBA00022468"/>
    </source>
</evidence>
<keyword evidence="1" id="KW-0343">GTPase activation</keyword>
<feature type="region of interest" description="Disordered" evidence="2">
    <location>
        <begin position="1"/>
        <end position="22"/>
    </location>
</feature>
<accession>A0A9W9YP87</accession>
<dbReference type="PANTHER" id="PTHR12635:SF7">
    <property type="entry name" value="RHO GTPASE ACTIVATING PROTEIN 6-RELATED"/>
    <property type="match status" value="1"/>
</dbReference>
<comment type="caution">
    <text evidence="3">The sequence shown here is derived from an EMBL/GenBank/DDBJ whole genome shotgun (WGS) entry which is preliminary data.</text>
</comment>
<gene>
    <name evidence="3" type="primary">ARHGAP36</name>
    <name evidence="3" type="ORF">OS493_025943</name>
</gene>
<organism evidence="3 4">
    <name type="scientific">Desmophyllum pertusum</name>
    <dbReference type="NCBI Taxonomy" id="174260"/>
    <lineage>
        <taxon>Eukaryota</taxon>
        <taxon>Metazoa</taxon>
        <taxon>Cnidaria</taxon>
        <taxon>Anthozoa</taxon>
        <taxon>Hexacorallia</taxon>
        <taxon>Scleractinia</taxon>
        <taxon>Caryophylliina</taxon>
        <taxon>Caryophylliidae</taxon>
        <taxon>Desmophyllum</taxon>
    </lineage>
</organism>
<name>A0A9W9YP87_9CNID</name>
<dbReference type="PANTHER" id="PTHR12635">
    <property type="entry name" value="RHO-GTPASE-ACTIVATING PROTEIN 6 FAMILY MEMBER"/>
    <property type="match status" value="1"/>
</dbReference>
<protein>
    <submittedName>
        <fullName evidence="3">Rho GTPase activating protein</fullName>
    </submittedName>
</protein>
<keyword evidence="4" id="KW-1185">Reference proteome</keyword>
<sequence>MMPEVESYHPFVSKHNRDRIGRPKSYSQYYEGMQEKLSPSSHKERFFHKAWRNRLKVIPNAGNALWIPQDDFSWSSIKGRKVQLTNTPLSELSEPECIALQRVAQNRLKQLDLKSHVTIPKDPRTQRKSLKRALSWKNTELWIKLL</sequence>
<dbReference type="AlphaFoldDB" id="A0A9W9YP87"/>
<dbReference type="OrthoDB" id="10024839at2759"/>
<proteinExistence type="predicted"/>
<evidence type="ECO:0000313" key="4">
    <source>
        <dbReference type="Proteomes" id="UP001163046"/>
    </source>
</evidence>
<dbReference type="GO" id="GO:0005096">
    <property type="term" value="F:GTPase activator activity"/>
    <property type="evidence" value="ECO:0007669"/>
    <property type="project" value="UniProtKB-KW"/>
</dbReference>
<evidence type="ECO:0000313" key="3">
    <source>
        <dbReference type="EMBL" id="KAJ7356192.1"/>
    </source>
</evidence>